<dbReference type="OrthoDB" id="10479288at2759"/>
<evidence type="ECO:0000256" key="1">
    <source>
        <dbReference type="SAM" id="MobiDB-lite"/>
    </source>
</evidence>
<feature type="region of interest" description="Disordered" evidence="1">
    <location>
        <begin position="242"/>
        <end position="336"/>
    </location>
</feature>
<evidence type="ECO:0000313" key="3">
    <source>
        <dbReference type="EnsemblFungi" id="MVLG_02305T0"/>
    </source>
</evidence>
<dbReference type="EnsemblFungi" id="MVLG_02305T0">
    <property type="protein sequence ID" value="MVLG_02305T0"/>
    <property type="gene ID" value="MVLG_02305"/>
</dbReference>
<dbReference type="InParanoid" id="U5H4R8"/>
<dbReference type="AlphaFoldDB" id="U5H4R8"/>
<evidence type="ECO:0000313" key="2">
    <source>
        <dbReference type="EMBL" id="KDE07439.1"/>
    </source>
</evidence>
<feature type="compositionally biased region" description="Acidic residues" evidence="1">
    <location>
        <begin position="374"/>
        <end position="383"/>
    </location>
</feature>
<dbReference type="HOGENOM" id="CLU_575144_0_0_1"/>
<feature type="compositionally biased region" description="Low complexity" evidence="1">
    <location>
        <begin position="266"/>
        <end position="288"/>
    </location>
</feature>
<evidence type="ECO:0000313" key="4">
    <source>
        <dbReference type="Proteomes" id="UP000017200"/>
    </source>
</evidence>
<reference evidence="4" key="1">
    <citation type="submission" date="2010-11" db="EMBL/GenBank/DDBJ databases">
        <title>The genome sequence of Microbotryum violaceum strain p1A1 Lamole.</title>
        <authorList>
            <person name="Cuomo C."/>
            <person name="Perlin M."/>
            <person name="Young S.K."/>
            <person name="Zeng Q."/>
            <person name="Gargeya S."/>
            <person name="Alvarado L."/>
            <person name="Berlin A."/>
            <person name="Chapman S.B."/>
            <person name="Chen Z."/>
            <person name="Freedman E."/>
            <person name="Gellesch M."/>
            <person name="Goldberg J."/>
            <person name="Griggs A."/>
            <person name="Gujja S."/>
            <person name="Heilman E."/>
            <person name="Heiman D."/>
            <person name="Howarth C."/>
            <person name="Mehta T."/>
            <person name="Neiman D."/>
            <person name="Pearson M."/>
            <person name="Roberts A."/>
            <person name="Saif S."/>
            <person name="Shea T."/>
            <person name="Shenoy N."/>
            <person name="Sisk P."/>
            <person name="Stolte C."/>
            <person name="Sykes S."/>
            <person name="White J."/>
            <person name="Yandava C."/>
            <person name="Haas B."/>
            <person name="Nusbaum C."/>
            <person name="Birren B."/>
        </authorList>
    </citation>
    <scope>NUCLEOTIDE SEQUENCE [LARGE SCALE GENOMIC DNA]</scope>
    <source>
        <strain evidence="4">p1A1 Lamole</strain>
    </source>
</reference>
<proteinExistence type="predicted"/>
<name>U5H4R8_USTV1</name>
<feature type="compositionally biased region" description="Basic and acidic residues" evidence="1">
    <location>
        <begin position="293"/>
        <end position="323"/>
    </location>
</feature>
<reference evidence="3" key="4">
    <citation type="submission" date="2015-06" db="UniProtKB">
        <authorList>
            <consortium name="EnsemblFungi"/>
        </authorList>
    </citation>
    <scope>IDENTIFICATION</scope>
</reference>
<feature type="region of interest" description="Disordered" evidence="1">
    <location>
        <begin position="357"/>
        <end position="383"/>
    </location>
</feature>
<feature type="region of interest" description="Disordered" evidence="1">
    <location>
        <begin position="398"/>
        <end position="438"/>
    </location>
</feature>
<keyword evidence="4" id="KW-1185">Reference proteome</keyword>
<protein>
    <submittedName>
        <fullName evidence="2 3">Uncharacterized protein</fullName>
    </submittedName>
</protein>
<dbReference type="Proteomes" id="UP000017200">
    <property type="component" value="Unassembled WGS sequence"/>
</dbReference>
<reference evidence="2" key="2">
    <citation type="submission" date="2010-11" db="EMBL/GenBank/DDBJ databases">
        <authorList>
            <consortium name="The Broad Institute Genome Sequencing Platform"/>
            <person name="Earl A."/>
            <person name="Ward D."/>
            <person name="Feldgarden M."/>
            <person name="Gevers D."/>
            <person name="Butler R."/>
            <person name="Young S.K."/>
            <person name="Zeng Q."/>
            <person name="Gargeya S."/>
            <person name="Fitzgerald M."/>
            <person name="Haas B."/>
            <person name="Abouelleil A."/>
            <person name="Alvarado L."/>
            <person name="Arachchi H.M."/>
            <person name="Berlin A."/>
            <person name="Brown A."/>
            <person name="Chapman S.B."/>
            <person name="Chen Z."/>
            <person name="Dunbar C."/>
            <person name="Freedman E."/>
            <person name="Gearin G."/>
            <person name="Gellesch M."/>
            <person name="Goldberg J."/>
            <person name="Griggs A."/>
            <person name="Gujja S."/>
            <person name="Heilman E."/>
            <person name="Heiman D."/>
            <person name="Howarth C."/>
            <person name="Larson L."/>
            <person name="Lui A."/>
            <person name="MacDonald P.J.P."/>
            <person name="Mehta T."/>
            <person name="Montmayeur A."/>
            <person name="Murphy C."/>
            <person name="Neiman D."/>
            <person name="Pearson M."/>
            <person name="Priest M."/>
            <person name="Roberts A."/>
            <person name="Saif S."/>
            <person name="Shea T."/>
            <person name="Shenoy N."/>
            <person name="Sisk P."/>
            <person name="Stolte C."/>
            <person name="Sykes S."/>
            <person name="White J."/>
            <person name="Yandava C."/>
            <person name="Wortman J."/>
            <person name="Nusbaum C."/>
            <person name="Birren B."/>
        </authorList>
    </citation>
    <scope>NUCLEOTIDE SEQUENCE</scope>
    <source>
        <strain evidence="2">P1A1 Lamole</strain>
    </source>
</reference>
<gene>
    <name evidence="2" type="ORF">MVLG_02305</name>
</gene>
<dbReference type="EMBL" id="GL541659">
    <property type="protein sequence ID" value="KDE07439.1"/>
    <property type="molecule type" value="Genomic_DNA"/>
</dbReference>
<reference evidence="2 4" key="3">
    <citation type="journal article" date="2015" name="BMC Genomics">
        <title>Sex and parasites: genomic and transcriptomic analysis of Microbotryum lychnidis-dioicae, the biotrophic and plant-castrating anther smut fungus.</title>
        <authorList>
            <person name="Perlin M.H."/>
            <person name="Amselem J."/>
            <person name="Fontanillas E."/>
            <person name="Toh S.S."/>
            <person name="Chen Z."/>
            <person name="Goldberg J."/>
            <person name="Duplessis S."/>
            <person name="Henrissat B."/>
            <person name="Young S."/>
            <person name="Zeng Q."/>
            <person name="Aguileta G."/>
            <person name="Petit E."/>
            <person name="Badouin H."/>
            <person name="Andrews J."/>
            <person name="Razeeq D."/>
            <person name="Gabaldon T."/>
            <person name="Quesneville H."/>
            <person name="Giraud T."/>
            <person name="Hood M.E."/>
            <person name="Schultz D.J."/>
            <person name="Cuomo C.A."/>
        </authorList>
    </citation>
    <scope>NUCLEOTIDE SEQUENCE [LARGE SCALE GENOMIC DNA]</scope>
    <source>
        <strain evidence="4">p1A1 Lamole</strain>
        <strain evidence="2">P1A1 Lamole</strain>
    </source>
</reference>
<dbReference type="EMBL" id="AEIJ01000226">
    <property type="status" value="NOT_ANNOTATED_CDS"/>
    <property type="molecule type" value="Genomic_DNA"/>
</dbReference>
<sequence>MSRTLRPALLFHPDGSGSDTALSLGDLFPECGQHPHVQVFEQGLPPTPSLALHDRRDHCLADKADETDSDVVMHNSTDEHRVDATWDSSRLALDTLGLGLGPLDKRGHHKPFDLAPSDHDPTPLPTHLEDINFSDIARPNVASSLNFFHRSCAAPQMPPSPPSPRRDLSKSITRNIPAGCREVPWVEEEDDLSFWSLPTCCPSDHGLGTSSISIYAGEQQYHSDASAPPLCPLATTAPPLCPLASPPPSPHRKALSLPVAPPAPPATLAREPSSALKLKSTASLSSGRRSSRARPERRSTGDSRGRGREPGSSLDRRKVDRSPPRRTSMGGSLKISKSMLSATCSLGRREETLWPRPFYEACPEDPRSSSPVVSDEEDDDDSDEYDARFVDLAVIRRSLPRQGSRSPSKPTSSLQIHPMIDGLSNDPHALASPPRRRHRRLEKLHSEQWFLFAVAGAKEQRTGLGYWSHFDLDLS</sequence>
<feature type="compositionally biased region" description="Polar residues" evidence="1">
    <location>
        <begin position="401"/>
        <end position="415"/>
    </location>
</feature>
<accession>U5H4R8</accession>
<organism evidence="2">
    <name type="scientific">Microbotryum lychnidis-dioicae (strain p1A1 Lamole / MvSl-1064)</name>
    <name type="common">Anther smut fungus</name>
    <dbReference type="NCBI Taxonomy" id="683840"/>
    <lineage>
        <taxon>Eukaryota</taxon>
        <taxon>Fungi</taxon>
        <taxon>Dikarya</taxon>
        <taxon>Basidiomycota</taxon>
        <taxon>Pucciniomycotina</taxon>
        <taxon>Microbotryomycetes</taxon>
        <taxon>Microbotryales</taxon>
        <taxon>Microbotryaceae</taxon>
        <taxon>Microbotryum</taxon>
    </lineage>
</organism>